<dbReference type="EMBL" id="CP093313">
    <property type="protein sequence ID" value="UWZ83282.1"/>
    <property type="molecule type" value="Genomic_DNA"/>
</dbReference>
<gene>
    <name evidence="2" type="ORF">MOP44_22265</name>
</gene>
<organism evidence="2 3">
    <name type="scientific">Occallatibacter riparius</name>
    <dbReference type="NCBI Taxonomy" id="1002689"/>
    <lineage>
        <taxon>Bacteria</taxon>
        <taxon>Pseudomonadati</taxon>
        <taxon>Acidobacteriota</taxon>
        <taxon>Terriglobia</taxon>
        <taxon>Terriglobales</taxon>
        <taxon>Acidobacteriaceae</taxon>
        <taxon>Occallatibacter</taxon>
    </lineage>
</organism>
<sequence>MKRSAALTKPVPREKPASRNDKYFLRDLHQEIDFYDRKLAYLDQFGEFATAAERELAEKGLRAKRAPLEKAALELRASGVEFEEKDLPRSFRSMNQEPDSAPRTLSLVKKSKRPAAATQPAADR</sequence>
<evidence type="ECO:0000313" key="2">
    <source>
        <dbReference type="EMBL" id="UWZ83282.1"/>
    </source>
</evidence>
<dbReference type="Proteomes" id="UP001059380">
    <property type="component" value="Chromosome"/>
</dbReference>
<accession>A0A9J7BNF2</accession>
<name>A0A9J7BNF2_9BACT</name>
<proteinExistence type="predicted"/>
<feature type="region of interest" description="Disordered" evidence="1">
    <location>
        <begin position="87"/>
        <end position="124"/>
    </location>
</feature>
<keyword evidence="3" id="KW-1185">Reference proteome</keyword>
<reference evidence="2" key="1">
    <citation type="submission" date="2021-04" db="EMBL/GenBank/DDBJ databases">
        <title>Phylogenetic analysis of Acidobacteriaceae.</title>
        <authorList>
            <person name="Qiu L."/>
            <person name="Zhang Q."/>
        </authorList>
    </citation>
    <scope>NUCLEOTIDE SEQUENCE</scope>
    <source>
        <strain evidence="2">DSM 25168</strain>
    </source>
</reference>
<dbReference type="AlphaFoldDB" id="A0A9J7BNF2"/>
<protein>
    <submittedName>
        <fullName evidence="2">Uncharacterized protein</fullName>
    </submittedName>
</protein>
<evidence type="ECO:0000313" key="3">
    <source>
        <dbReference type="Proteomes" id="UP001059380"/>
    </source>
</evidence>
<dbReference type="KEGG" id="orp:MOP44_22265"/>
<dbReference type="RefSeq" id="WP_260792616.1">
    <property type="nucleotide sequence ID" value="NZ_CP093313.1"/>
</dbReference>
<evidence type="ECO:0000256" key="1">
    <source>
        <dbReference type="SAM" id="MobiDB-lite"/>
    </source>
</evidence>